<organism evidence="2 3">
    <name type="scientific">Rotaria sordida</name>
    <dbReference type="NCBI Taxonomy" id="392033"/>
    <lineage>
        <taxon>Eukaryota</taxon>
        <taxon>Metazoa</taxon>
        <taxon>Spiralia</taxon>
        <taxon>Gnathifera</taxon>
        <taxon>Rotifera</taxon>
        <taxon>Eurotatoria</taxon>
        <taxon>Bdelloidea</taxon>
        <taxon>Philodinida</taxon>
        <taxon>Philodinidae</taxon>
        <taxon>Rotaria</taxon>
    </lineage>
</organism>
<protein>
    <submittedName>
        <fullName evidence="2">Uncharacterized protein</fullName>
    </submittedName>
</protein>
<reference evidence="2" key="1">
    <citation type="submission" date="2021-02" db="EMBL/GenBank/DDBJ databases">
        <authorList>
            <person name="Nowell W R."/>
        </authorList>
    </citation>
    <scope>NUCLEOTIDE SEQUENCE</scope>
</reference>
<dbReference type="Proteomes" id="UP000663874">
    <property type="component" value="Unassembled WGS sequence"/>
</dbReference>
<accession>A0A820NVX5</accession>
<name>A0A820NVX5_9BILA</name>
<evidence type="ECO:0000313" key="2">
    <source>
        <dbReference type="EMBL" id="CAF4396901.1"/>
    </source>
</evidence>
<dbReference type="EMBL" id="CAJOBE010064492">
    <property type="protein sequence ID" value="CAF4396901.1"/>
    <property type="molecule type" value="Genomic_DNA"/>
</dbReference>
<evidence type="ECO:0000256" key="1">
    <source>
        <dbReference type="SAM" id="MobiDB-lite"/>
    </source>
</evidence>
<feature type="region of interest" description="Disordered" evidence="1">
    <location>
        <begin position="26"/>
        <end position="51"/>
    </location>
</feature>
<comment type="caution">
    <text evidence="2">The sequence shown here is derived from an EMBL/GenBank/DDBJ whole genome shotgun (WGS) entry which is preliminary data.</text>
</comment>
<evidence type="ECO:0000313" key="3">
    <source>
        <dbReference type="Proteomes" id="UP000663874"/>
    </source>
</evidence>
<proteinExistence type="predicted"/>
<gene>
    <name evidence="2" type="ORF">FNK824_LOCUS43823</name>
</gene>
<dbReference type="AlphaFoldDB" id="A0A820NVX5"/>
<feature type="non-terminal residue" evidence="2">
    <location>
        <position position="85"/>
    </location>
</feature>
<sequence length="85" mass="9021">MPLDTVTSPENPPAEFANFDQFNANVSTNDLNNQSSDVSTNDLNNQPSDVSSSLAAIPTTISPIPAVEVDPFQTVDPFAFGAAFF</sequence>